<sequence length="450" mass="47764">MRSFTILAALLGAVSAAPAVGPRDELSFTIASPGGAQDVVVTNENTLNGTYHSSETTVLGNDTFHASNAMGGSLPLKFINNAGNGQVYAYVTGIDSEKRLVFVKGDGSLVYPSSGGSGAPVPIKEDVSISLPKKGGTFQMTLPIIMTSGRVYFSEEKQLSFFMVKTPDGDAVVQPSPTNVKDPSAGISWGFVEFSYTKDKQLFANISYVDFVGLILSMGLTVKDGAAQLTRGLAAGSVKKICDGLADQSKKDKYPWDRMCVANGAGQPIRVLSPDKYDVMNPNDFKNYWTGYVDKVWNQYTQKPLTIDTQGAGGKVQCKVSGDELKCGGGDNRAYKKPSAHDIWGCDGGPFKKQAGDSEVHLAVMARLCAAFVRSTLLSDGGDNQPGPDSSYYKTDPTSHYSRLVHQLEVDGKGYAFPYDDVNTGDKNAAGVVASGAADTLSVYIGAPPS</sequence>
<evidence type="ECO:0000259" key="2">
    <source>
        <dbReference type="PROSITE" id="PS52006"/>
    </source>
</evidence>
<accession>A0A2S4L3P7</accession>
<dbReference type="EMBL" id="PKSG01000277">
    <property type="protein sequence ID" value="POR37066.1"/>
    <property type="molecule type" value="Genomic_DNA"/>
</dbReference>
<dbReference type="InterPro" id="IPR037176">
    <property type="entry name" value="Osmotin/thaumatin-like_sf"/>
</dbReference>
<proteinExistence type="predicted"/>
<feature type="signal peptide" evidence="1">
    <location>
        <begin position="1"/>
        <end position="16"/>
    </location>
</feature>
<dbReference type="AlphaFoldDB" id="A0A2S4L3P7"/>
<name>A0A2S4L3P7_9HYPO</name>
<feature type="chain" id="PRO_5015701632" evidence="1">
    <location>
        <begin position="17"/>
        <end position="450"/>
    </location>
</feature>
<dbReference type="InterPro" id="IPR042517">
    <property type="entry name" value="Glyco_hydro_64_N_2"/>
</dbReference>
<organism evidence="3 4">
    <name type="scientific">Tolypocladium paradoxum</name>
    <dbReference type="NCBI Taxonomy" id="94208"/>
    <lineage>
        <taxon>Eukaryota</taxon>
        <taxon>Fungi</taxon>
        <taxon>Dikarya</taxon>
        <taxon>Ascomycota</taxon>
        <taxon>Pezizomycotina</taxon>
        <taxon>Sordariomycetes</taxon>
        <taxon>Hypocreomycetidae</taxon>
        <taxon>Hypocreales</taxon>
        <taxon>Ophiocordycipitaceae</taxon>
        <taxon>Tolypocladium</taxon>
    </lineage>
</organism>
<keyword evidence="4" id="KW-1185">Reference proteome</keyword>
<reference evidence="3 4" key="1">
    <citation type="submission" date="2018-01" db="EMBL/GenBank/DDBJ databases">
        <title>Harnessing the power of phylogenomics to disentangle the directionality and signatures of interkingdom host jumping in the parasitic fungal genus Tolypocladium.</title>
        <authorList>
            <person name="Quandt C.A."/>
            <person name="Patterson W."/>
            <person name="Spatafora J.W."/>
        </authorList>
    </citation>
    <scope>NUCLEOTIDE SEQUENCE [LARGE SCALE GENOMIC DNA]</scope>
    <source>
        <strain evidence="3 4">NRBC 100945</strain>
    </source>
</reference>
<dbReference type="InterPro" id="IPR032477">
    <property type="entry name" value="Glyco_hydro_64"/>
</dbReference>
<keyword evidence="1" id="KW-0732">Signal</keyword>
<dbReference type="Pfam" id="PF16483">
    <property type="entry name" value="Glyco_hydro_64"/>
    <property type="match status" value="1"/>
</dbReference>
<evidence type="ECO:0000313" key="4">
    <source>
        <dbReference type="Proteomes" id="UP000237481"/>
    </source>
</evidence>
<protein>
    <submittedName>
        <fullName evidence="3">Glucan endo-1,3-beta-glucosidase</fullName>
    </submittedName>
</protein>
<dbReference type="Gene3D" id="2.60.110.10">
    <property type="entry name" value="Thaumatin"/>
    <property type="match status" value="1"/>
</dbReference>
<gene>
    <name evidence="3" type="ORF">TPAR_02733</name>
</gene>
<dbReference type="PANTHER" id="PTHR38165">
    <property type="match status" value="1"/>
</dbReference>
<feature type="domain" description="GH64" evidence="2">
    <location>
        <begin position="71"/>
        <end position="443"/>
    </location>
</feature>
<dbReference type="Proteomes" id="UP000237481">
    <property type="component" value="Unassembled WGS sequence"/>
</dbReference>
<dbReference type="Gene3D" id="3.30.920.50">
    <property type="entry name" value="Beta-1,3-glucanase, C-terminal domain"/>
    <property type="match status" value="1"/>
</dbReference>
<comment type="caution">
    <text evidence="3">The sequence shown here is derived from an EMBL/GenBank/DDBJ whole genome shotgun (WGS) entry which is preliminary data.</text>
</comment>
<dbReference type="STRING" id="94208.A0A2S4L3P7"/>
<dbReference type="OrthoDB" id="10058186at2759"/>
<evidence type="ECO:0000256" key="1">
    <source>
        <dbReference type="SAM" id="SignalP"/>
    </source>
</evidence>
<dbReference type="InterPro" id="IPR037398">
    <property type="entry name" value="Glyco_hydro_64_fam"/>
</dbReference>
<dbReference type="PROSITE" id="PS52006">
    <property type="entry name" value="GH64"/>
    <property type="match status" value="1"/>
</dbReference>
<evidence type="ECO:0000313" key="3">
    <source>
        <dbReference type="EMBL" id="POR37066.1"/>
    </source>
</evidence>
<dbReference type="PANTHER" id="PTHR38165:SF1">
    <property type="entry name" value="GLUCANASE B"/>
    <property type="match status" value="1"/>
</dbReference>